<gene>
    <name evidence="2" type="ORF">SAMN05444363_1604</name>
</gene>
<proteinExistence type="predicted"/>
<dbReference type="EMBL" id="FQZI01000002">
    <property type="protein sequence ID" value="SHI76035.1"/>
    <property type="molecule type" value="Genomic_DNA"/>
</dbReference>
<dbReference type="STRING" id="415425.SAMN05444363_1604"/>
<dbReference type="AlphaFoldDB" id="A0A1M6DS83"/>
<dbReference type="Proteomes" id="UP000184488">
    <property type="component" value="Unassembled WGS sequence"/>
</dbReference>
<dbReference type="RefSeq" id="WP_073310218.1">
    <property type="nucleotide sequence ID" value="NZ_FQZI01000002.1"/>
</dbReference>
<protein>
    <recommendedName>
        <fullName evidence="4">Peptidase E</fullName>
    </recommendedName>
</protein>
<feature type="signal peptide" evidence="1">
    <location>
        <begin position="1"/>
        <end position="21"/>
    </location>
</feature>
<reference evidence="3" key="1">
    <citation type="submission" date="2016-11" db="EMBL/GenBank/DDBJ databases">
        <authorList>
            <person name="Varghese N."/>
            <person name="Submissions S."/>
        </authorList>
    </citation>
    <scope>NUCLEOTIDE SEQUENCE [LARGE SCALE GENOMIC DNA]</scope>
    <source>
        <strain evidence="3">DSM 18829</strain>
    </source>
</reference>
<organism evidence="2 3">
    <name type="scientific">Flavobacterium terrae</name>
    <dbReference type="NCBI Taxonomy" id="415425"/>
    <lineage>
        <taxon>Bacteria</taxon>
        <taxon>Pseudomonadati</taxon>
        <taxon>Bacteroidota</taxon>
        <taxon>Flavobacteriia</taxon>
        <taxon>Flavobacteriales</taxon>
        <taxon>Flavobacteriaceae</taxon>
        <taxon>Flavobacterium</taxon>
    </lineage>
</organism>
<evidence type="ECO:0000313" key="2">
    <source>
        <dbReference type="EMBL" id="SHI76035.1"/>
    </source>
</evidence>
<name>A0A1M6DS83_9FLAO</name>
<dbReference type="InterPro" id="IPR046525">
    <property type="entry name" value="DUF6702"/>
</dbReference>
<dbReference type="OrthoDB" id="5735516at2"/>
<accession>A0A1M6DS83</accession>
<sequence>MKKILRILFLMMFFASIMSFAAHKFYVAIYQVNYAQDKKMIQITSRIFVDDLNSILKEKYKKRTLLGEASESVDDVALMKKYLAENFVLKVNGQTKVVNFLSKEMEGNVLICYYNVKDVSKIKTLEIQNTVLLDFTNEQQNIVHTKIYEKKQSFLFTSENVKGMLKV</sequence>
<keyword evidence="1" id="KW-0732">Signal</keyword>
<evidence type="ECO:0000313" key="3">
    <source>
        <dbReference type="Proteomes" id="UP000184488"/>
    </source>
</evidence>
<feature type="chain" id="PRO_5013155565" description="Peptidase E" evidence="1">
    <location>
        <begin position="22"/>
        <end position="167"/>
    </location>
</feature>
<keyword evidence="3" id="KW-1185">Reference proteome</keyword>
<evidence type="ECO:0008006" key="4">
    <source>
        <dbReference type="Google" id="ProtNLM"/>
    </source>
</evidence>
<dbReference type="Pfam" id="PF20420">
    <property type="entry name" value="DUF6702"/>
    <property type="match status" value="1"/>
</dbReference>
<evidence type="ECO:0000256" key="1">
    <source>
        <dbReference type="SAM" id="SignalP"/>
    </source>
</evidence>